<reference evidence="1 2" key="1">
    <citation type="submission" date="2023-07" db="EMBL/GenBank/DDBJ databases">
        <title>Sorghum-associated microbial communities from plants grown in Nebraska, USA.</title>
        <authorList>
            <person name="Schachtman D."/>
        </authorList>
    </citation>
    <scope>NUCLEOTIDE SEQUENCE [LARGE SCALE GENOMIC DNA]</scope>
    <source>
        <strain evidence="1 2">BE57</strain>
    </source>
</reference>
<evidence type="ECO:0000313" key="1">
    <source>
        <dbReference type="EMBL" id="MDR6805886.1"/>
    </source>
</evidence>
<sequence length="111" mass="12436">MEALIRRIKDIAAENALGFTITLPDCEFVTSGYVIAMLETQNSFGDEGLRRVIGLASDTTGIMGGWNDDGLFYWDAVYIVHDREQAIELGKVNEQIAIYHIENDDLILIEI</sequence>
<proteinExistence type="predicted"/>
<accession>A0ABU1QXK0</accession>
<dbReference type="RefSeq" id="WP_309984155.1">
    <property type="nucleotide sequence ID" value="NZ_JAVDTI010000002.1"/>
</dbReference>
<gene>
    <name evidence="1" type="ORF">J2W84_002932</name>
</gene>
<organism evidence="1 2">
    <name type="scientific">Dyadobacter fermentans</name>
    <dbReference type="NCBI Taxonomy" id="94254"/>
    <lineage>
        <taxon>Bacteria</taxon>
        <taxon>Pseudomonadati</taxon>
        <taxon>Bacteroidota</taxon>
        <taxon>Cytophagia</taxon>
        <taxon>Cytophagales</taxon>
        <taxon>Spirosomataceae</taxon>
        <taxon>Dyadobacter</taxon>
    </lineage>
</organism>
<keyword evidence="1" id="KW-0808">Transferase</keyword>
<keyword evidence="2" id="KW-1185">Reference proteome</keyword>
<dbReference type="EMBL" id="JAVDTI010000002">
    <property type="protein sequence ID" value="MDR6805886.1"/>
    <property type="molecule type" value="Genomic_DNA"/>
</dbReference>
<protein>
    <submittedName>
        <fullName evidence="1">Fructokinase</fullName>
        <ecNumber evidence="1">2.7.1.4</ecNumber>
    </submittedName>
</protein>
<dbReference type="EC" id="2.7.1.4" evidence="1"/>
<name>A0ABU1QXK0_9BACT</name>
<comment type="caution">
    <text evidence="1">The sequence shown here is derived from an EMBL/GenBank/DDBJ whole genome shotgun (WGS) entry which is preliminary data.</text>
</comment>
<dbReference type="Proteomes" id="UP001264980">
    <property type="component" value="Unassembled WGS sequence"/>
</dbReference>
<evidence type="ECO:0000313" key="2">
    <source>
        <dbReference type="Proteomes" id="UP001264980"/>
    </source>
</evidence>
<dbReference type="GO" id="GO:0008865">
    <property type="term" value="F:fructokinase activity"/>
    <property type="evidence" value="ECO:0007669"/>
    <property type="project" value="UniProtKB-EC"/>
</dbReference>